<dbReference type="Pfam" id="PF00494">
    <property type="entry name" value="SQS_PSY"/>
    <property type="match status" value="1"/>
</dbReference>
<protein>
    <submittedName>
        <fullName evidence="1">Squalene synthase HpnC</fullName>
    </submittedName>
</protein>
<evidence type="ECO:0000313" key="2">
    <source>
        <dbReference type="Proteomes" id="UP000243807"/>
    </source>
</evidence>
<dbReference type="AlphaFoldDB" id="A0A1P8UG21"/>
<proteinExistence type="predicted"/>
<accession>A0A1P8UG21</accession>
<dbReference type="InterPro" id="IPR033904">
    <property type="entry name" value="Trans_IPPS_HH"/>
</dbReference>
<dbReference type="PANTHER" id="PTHR31480">
    <property type="entry name" value="BIFUNCTIONAL LYCOPENE CYCLASE/PHYTOENE SYNTHASE"/>
    <property type="match status" value="1"/>
</dbReference>
<dbReference type="GO" id="GO:0016114">
    <property type="term" value="P:terpenoid biosynthetic process"/>
    <property type="evidence" value="ECO:0007669"/>
    <property type="project" value="UniProtKB-ARBA"/>
</dbReference>
<dbReference type="SFLD" id="SFLDG01212">
    <property type="entry name" value="Phytoene_synthase_like"/>
    <property type="match status" value="1"/>
</dbReference>
<dbReference type="InterPro" id="IPR002060">
    <property type="entry name" value="Squ/phyt_synthse"/>
</dbReference>
<dbReference type="RefSeq" id="WP_076836452.1">
    <property type="nucleotide sequence ID" value="NZ_CP019434.1"/>
</dbReference>
<dbReference type="SFLD" id="SFLDS00005">
    <property type="entry name" value="Isoprenoid_Synthase_Type_I"/>
    <property type="match status" value="1"/>
</dbReference>
<dbReference type="STRING" id="1765967.BW247_06610"/>
<dbReference type="GO" id="GO:0051996">
    <property type="term" value="F:squalene synthase [NAD(P)H] activity"/>
    <property type="evidence" value="ECO:0007669"/>
    <property type="project" value="InterPro"/>
</dbReference>
<dbReference type="Gene3D" id="1.10.600.10">
    <property type="entry name" value="Farnesyl Diphosphate Synthase"/>
    <property type="match status" value="1"/>
</dbReference>
<dbReference type="Proteomes" id="UP000243807">
    <property type="component" value="Chromosome"/>
</dbReference>
<dbReference type="NCBIfam" id="TIGR03464">
    <property type="entry name" value="HpnC"/>
    <property type="match status" value="1"/>
</dbReference>
<dbReference type="InterPro" id="IPR008949">
    <property type="entry name" value="Isoprenoid_synthase_dom_sf"/>
</dbReference>
<sequence length="295" mass="33180">MSNASAIVEQAYRHCFALARAHYENFPVASWLLPRTLRRPIAAIYAFARAADDLADEGTAAPHERLAALEAYRERLRRTVAGEALADEPVFMALGDALIHYALPPDLLYDLLDAFSQDVVKHRYADFDEVMDYCRLSANPVGRLLLHLTHQATPENLSRSDAVCSALQLINFYQDLHADYVERGRLYLPLDELERFGVTADEIGARRNSPRLNRLMGDQFARADQLMLAGASLGHDLHGRIGLEVRAITVGGQRILNRLRQQRDDVFTRPRLRFGDRFAILRGAFQGSQGQPPDT</sequence>
<dbReference type="OrthoDB" id="9807580at2"/>
<dbReference type="EMBL" id="CP019434">
    <property type="protein sequence ID" value="APZ42803.1"/>
    <property type="molecule type" value="Genomic_DNA"/>
</dbReference>
<name>A0A1P8UG21_9GAMM</name>
<dbReference type="GO" id="GO:0004311">
    <property type="term" value="F:geranylgeranyl diphosphate synthase activity"/>
    <property type="evidence" value="ECO:0007669"/>
    <property type="project" value="InterPro"/>
</dbReference>
<dbReference type="CDD" id="cd00683">
    <property type="entry name" value="Trans_IPPS_HH"/>
    <property type="match status" value="1"/>
</dbReference>
<organism evidence="1 2">
    <name type="scientific">Acidihalobacter ferrooxydans</name>
    <dbReference type="NCBI Taxonomy" id="1765967"/>
    <lineage>
        <taxon>Bacteria</taxon>
        <taxon>Pseudomonadati</taxon>
        <taxon>Pseudomonadota</taxon>
        <taxon>Gammaproteobacteria</taxon>
        <taxon>Chromatiales</taxon>
        <taxon>Ectothiorhodospiraceae</taxon>
        <taxon>Acidihalobacter</taxon>
    </lineage>
</organism>
<dbReference type="SFLD" id="SFLDG01018">
    <property type="entry name" value="Squalene/Phytoene_Synthase_Lik"/>
    <property type="match status" value="1"/>
</dbReference>
<dbReference type="KEGG" id="afy:BW247_06610"/>
<keyword evidence="2" id="KW-1185">Reference proteome</keyword>
<dbReference type="SUPFAM" id="SSF48576">
    <property type="entry name" value="Terpenoid synthases"/>
    <property type="match status" value="1"/>
</dbReference>
<dbReference type="InterPro" id="IPR017827">
    <property type="entry name" value="HSQ_synthase_HpnC"/>
</dbReference>
<dbReference type="InterPro" id="IPR044843">
    <property type="entry name" value="Trans_IPPS_bact-type"/>
</dbReference>
<gene>
    <name evidence="1" type="ORF">BW247_06610</name>
</gene>
<reference evidence="1 2" key="1">
    <citation type="submission" date="2017-01" db="EMBL/GenBank/DDBJ databases">
        <title>Draft sequence of Acidihalobacter ferrooxidans strain DSM 14175 (strain V8).</title>
        <authorList>
            <person name="Khaleque H.N."/>
            <person name="Ramsay J.P."/>
            <person name="Murphy R.J.T."/>
            <person name="Kaksonen A.H."/>
            <person name="Boxall N.J."/>
            <person name="Watkin E.L.J."/>
        </authorList>
    </citation>
    <scope>NUCLEOTIDE SEQUENCE [LARGE SCALE GENOMIC DNA]</scope>
    <source>
        <strain evidence="1 2">V8</strain>
    </source>
</reference>
<evidence type="ECO:0000313" key="1">
    <source>
        <dbReference type="EMBL" id="APZ42803.1"/>
    </source>
</evidence>